<dbReference type="EMBL" id="QSLN01000001">
    <property type="protein sequence ID" value="RDV84516.1"/>
    <property type="molecule type" value="Genomic_DNA"/>
</dbReference>
<evidence type="ECO:0000256" key="5">
    <source>
        <dbReference type="ARBA" id="ARBA00022692"/>
    </source>
</evidence>
<dbReference type="RefSeq" id="WP_115791514.1">
    <property type="nucleotide sequence ID" value="NZ_QSLN01000001.1"/>
</dbReference>
<dbReference type="GO" id="GO:0046933">
    <property type="term" value="F:proton-transporting ATP synthase activity, rotational mechanism"/>
    <property type="evidence" value="ECO:0007669"/>
    <property type="project" value="UniProtKB-UniRule"/>
</dbReference>
<dbReference type="PANTHER" id="PTHR42823">
    <property type="entry name" value="ATP SYNTHASE SUBUNIT A, CHLOROPLASTIC"/>
    <property type="match status" value="1"/>
</dbReference>
<dbReference type="InterPro" id="IPR000568">
    <property type="entry name" value="ATP_synth_F0_asu"/>
</dbReference>
<dbReference type="PROSITE" id="PS00449">
    <property type="entry name" value="ATPASE_A"/>
    <property type="match status" value="1"/>
</dbReference>
<evidence type="ECO:0000256" key="8">
    <source>
        <dbReference type="ARBA" id="ARBA00023065"/>
    </source>
</evidence>
<dbReference type="GO" id="GO:0016787">
    <property type="term" value="F:hydrolase activity"/>
    <property type="evidence" value="ECO:0007669"/>
    <property type="project" value="UniProtKB-KW"/>
</dbReference>
<dbReference type="Pfam" id="PF00119">
    <property type="entry name" value="ATP-synt_A"/>
    <property type="match status" value="1"/>
</dbReference>
<keyword evidence="7 11" id="KW-1133">Transmembrane helix</keyword>
<keyword evidence="14" id="KW-1185">Reference proteome</keyword>
<comment type="caution">
    <text evidence="13">The sequence shown here is derived from an EMBL/GenBank/DDBJ whole genome shotgun (WGS) entry which is preliminary data.</text>
</comment>
<dbReference type="InterPro" id="IPR045082">
    <property type="entry name" value="ATP_syn_F0_a_bact/chloroplast"/>
</dbReference>
<proteinExistence type="inferred from homology"/>
<keyword evidence="6 11" id="KW-0375">Hydrogen ion transport</keyword>
<dbReference type="InterPro" id="IPR023011">
    <property type="entry name" value="ATP_synth_F0_asu_AS"/>
</dbReference>
<dbReference type="PROSITE" id="PS51257">
    <property type="entry name" value="PROKAR_LIPOPROTEIN"/>
    <property type="match status" value="1"/>
</dbReference>
<keyword evidence="5 11" id="KW-0812">Transmembrane</keyword>
<dbReference type="OrthoDB" id="9789241at2"/>
<evidence type="ECO:0000256" key="4">
    <source>
        <dbReference type="ARBA" id="ARBA00022547"/>
    </source>
</evidence>
<evidence type="ECO:0000256" key="3">
    <source>
        <dbReference type="ARBA" id="ARBA00022448"/>
    </source>
</evidence>
<dbReference type="Proteomes" id="UP000256329">
    <property type="component" value="Unassembled WGS sequence"/>
</dbReference>
<dbReference type="InterPro" id="IPR035908">
    <property type="entry name" value="F0_ATP_A_sf"/>
</dbReference>
<evidence type="ECO:0000256" key="2">
    <source>
        <dbReference type="ARBA" id="ARBA00006810"/>
    </source>
</evidence>
<dbReference type="PANTHER" id="PTHR42823:SF3">
    <property type="entry name" value="ATP SYNTHASE SUBUNIT A, CHLOROPLASTIC"/>
    <property type="match status" value="1"/>
</dbReference>
<evidence type="ECO:0000313" key="13">
    <source>
        <dbReference type="EMBL" id="RDV84516.1"/>
    </source>
</evidence>
<sequence length="271" mass="30364">MQERKRAKRSWLLWALLGFVLVTAAGCAEDFSLEKIHHDLNVWHIPHGPWHLGTIAGFPVDVNPSTIIFTWVAMLLTLLIALAAVRGADVRRPTKMQALFEIMLESFRGLVYDSMGEKKGRPLYYLFVTFFYFILICNLLGLVPTCVAPTADLNTTLGLAVITFVLMYVWGLRFKGPKLFLHYIYPIPLLPIIEDLAKPVTLAFRLYGNMYGKEVMLLALLGLIRGAAEWCGGFTASVIWLAFGVFVSFIQAFVFAVLSIAYISLASAEDH</sequence>
<evidence type="ECO:0000256" key="7">
    <source>
        <dbReference type="ARBA" id="ARBA00022989"/>
    </source>
</evidence>
<comment type="subcellular location">
    <subcellularLocation>
        <location evidence="11 12">Cell membrane</location>
        <topology evidence="11 12">Multi-pass membrane protein</topology>
    </subcellularLocation>
    <subcellularLocation>
        <location evidence="1">Membrane</location>
        <topology evidence="1">Multi-pass membrane protein</topology>
    </subcellularLocation>
</comment>
<reference evidence="13 14" key="1">
    <citation type="submission" date="2018-08" db="EMBL/GenBank/DDBJ databases">
        <title>Form III RuBisCO-mediated autotrophy in Thermodesulfobium bacteria.</title>
        <authorList>
            <person name="Toshchakov S.V."/>
            <person name="Kublanov I.V."/>
            <person name="Frolov E."/>
            <person name="Bonch-Osmolovskaya E.A."/>
            <person name="Tourova T.P."/>
            <person name="Chernych N.A."/>
            <person name="Lebedinsky A.V."/>
        </authorList>
    </citation>
    <scope>NUCLEOTIDE SEQUENCE [LARGE SCALE GENOMIC DNA]</scope>
    <source>
        <strain evidence="13 14">SR</strain>
    </source>
</reference>
<feature type="transmembrane region" description="Helical" evidence="11">
    <location>
        <begin position="123"/>
        <end position="143"/>
    </location>
</feature>
<dbReference type="CDD" id="cd00310">
    <property type="entry name" value="ATP-synt_Fo_a_6"/>
    <property type="match status" value="1"/>
</dbReference>
<evidence type="ECO:0000256" key="10">
    <source>
        <dbReference type="ARBA" id="ARBA00023310"/>
    </source>
</evidence>
<protein>
    <recommendedName>
        <fullName evidence="11 12">ATP synthase subunit a</fullName>
    </recommendedName>
    <alternativeName>
        <fullName evidence="11">ATP synthase F0 sector subunit a</fullName>
    </alternativeName>
    <alternativeName>
        <fullName evidence="11">F-ATPase subunit 6</fullName>
    </alternativeName>
</protein>
<dbReference type="GO" id="GO:0045259">
    <property type="term" value="C:proton-transporting ATP synthase complex"/>
    <property type="evidence" value="ECO:0007669"/>
    <property type="project" value="UniProtKB-KW"/>
</dbReference>
<evidence type="ECO:0000256" key="1">
    <source>
        <dbReference type="ARBA" id="ARBA00004141"/>
    </source>
</evidence>
<keyword evidence="10 11" id="KW-0066">ATP synthesis</keyword>
<dbReference type="GO" id="GO:0005886">
    <property type="term" value="C:plasma membrane"/>
    <property type="evidence" value="ECO:0007669"/>
    <property type="project" value="UniProtKB-SubCell"/>
</dbReference>
<keyword evidence="11" id="KW-1003">Cell membrane</keyword>
<evidence type="ECO:0000256" key="9">
    <source>
        <dbReference type="ARBA" id="ARBA00023136"/>
    </source>
</evidence>
<gene>
    <name evidence="11 13" type="primary">atpB</name>
    <name evidence="13" type="ORF">DXX99_00200</name>
</gene>
<evidence type="ECO:0000256" key="12">
    <source>
        <dbReference type="RuleBase" id="RU000483"/>
    </source>
</evidence>
<keyword evidence="3 11" id="KW-0813">Transport</keyword>
<dbReference type="NCBIfam" id="TIGR01131">
    <property type="entry name" value="ATP_synt_6_or_A"/>
    <property type="match status" value="1"/>
</dbReference>
<dbReference type="AlphaFoldDB" id="A0A3D8P5B6"/>
<dbReference type="GO" id="GO:0042777">
    <property type="term" value="P:proton motive force-driven plasma membrane ATP synthesis"/>
    <property type="evidence" value="ECO:0007669"/>
    <property type="project" value="TreeGrafter"/>
</dbReference>
<keyword evidence="4 11" id="KW-0138">CF(0)</keyword>
<feature type="transmembrane region" description="Helical" evidence="11">
    <location>
        <begin position="215"/>
        <end position="243"/>
    </location>
</feature>
<keyword evidence="8 11" id="KW-0406">Ion transport</keyword>
<comment type="similarity">
    <text evidence="2 11 12">Belongs to the ATPase A chain family.</text>
</comment>
<dbReference type="Gene3D" id="1.20.120.220">
    <property type="entry name" value="ATP synthase, F0 complex, subunit A"/>
    <property type="match status" value="1"/>
</dbReference>
<name>A0A3D8P5B6_9THEO</name>
<keyword evidence="9 11" id="KW-0472">Membrane</keyword>
<accession>A0A3D8P5B6</accession>
<comment type="function">
    <text evidence="11 12">Key component of the proton channel; it plays a direct role in the translocation of protons across the membrane.</text>
</comment>
<dbReference type="PRINTS" id="PR00123">
    <property type="entry name" value="ATPASEA"/>
</dbReference>
<dbReference type="SUPFAM" id="SSF81336">
    <property type="entry name" value="F1F0 ATP synthase subunit A"/>
    <property type="match status" value="1"/>
</dbReference>
<feature type="transmembrane region" description="Helical" evidence="11">
    <location>
        <begin position="155"/>
        <end position="172"/>
    </location>
</feature>
<evidence type="ECO:0000256" key="11">
    <source>
        <dbReference type="HAMAP-Rule" id="MF_01393"/>
    </source>
</evidence>
<feature type="transmembrane region" description="Helical" evidence="11">
    <location>
        <begin position="249"/>
        <end position="268"/>
    </location>
</feature>
<feature type="transmembrane region" description="Helical" evidence="11">
    <location>
        <begin position="67"/>
        <end position="85"/>
    </location>
</feature>
<dbReference type="HAMAP" id="MF_01393">
    <property type="entry name" value="ATP_synth_a_bact"/>
    <property type="match status" value="1"/>
</dbReference>
<organism evidence="13 14">
    <name type="scientific">Ammonifex thiophilus</name>
    <dbReference type="NCBI Taxonomy" id="444093"/>
    <lineage>
        <taxon>Bacteria</taxon>
        <taxon>Bacillati</taxon>
        <taxon>Bacillota</taxon>
        <taxon>Clostridia</taxon>
        <taxon>Thermoanaerobacterales</taxon>
        <taxon>Thermoanaerobacteraceae</taxon>
        <taxon>Ammonifex</taxon>
    </lineage>
</organism>
<evidence type="ECO:0000256" key="6">
    <source>
        <dbReference type="ARBA" id="ARBA00022781"/>
    </source>
</evidence>
<keyword evidence="13" id="KW-0378">Hydrolase</keyword>
<evidence type="ECO:0000313" key="14">
    <source>
        <dbReference type="Proteomes" id="UP000256329"/>
    </source>
</evidence>